<evidence type="ECO:0000256" key="11">
    <source>
        <dbReference type="PIRSR" id="PIRSR634015-3"/>
    </source>
</evidence>
<sequence>MATPNDPSSQSNYPVSKVTHCDFDLTVDFEKKSVGGTAVLTATVGPDAAADTLVLDTRDLVIESCSVDGVEAAFELQSDPHPVMGTALTITLPGSRAPGSTFSVAVAYRTTPESSGLQWLRPEQTAGGKHPYLFSQFQAIHARSFFPCQDAPAAKMTYKARVTAPAPLVALMSAVPGESPESLPVADGMRTFTFEQKVPIPPYLLALAVGNLEARDIGPRSRVWSEPETVAAGEYEFAETEEFLQAAENVAGPYVWGRYDLLLLPPSFPYGGMENPCLTFVTPTLLAGDRSQAHVVAHEIAHSWSGNLVTNETWESFWLNEGFTVFIERKIMHAMYGKAVFDFSAIGGLMELKETVDRLGADHPHTALTPVLEGGVDPDDVFSKVPYEKGFAFLVYLEHVSSGRADADADAANGHPAFGEFLRAHFENNKFGCVTAAGFRASYEAAFPDAAKKVDWETWLHKPGMPPVDVGAYYDDALARASADLAKKWHLCDVLGMGAQDRPEGASASDLEGFTAAQIDHFLLSLLEYRGGSHPLSLPVIRALEELYSLSNSKNSEIACKWLQLRLGAGDTEAFEPTAKALAAAGRMKFLRPLYRSLRRSGKDGEAFALKTFEETRAMYHPIAEKMVAADLGV</sequence>
<dbReference type="GO" id="GO:0008237">
    <property type="term" value="F:metallopeptidase activity"/>
    <property type="evidence" value="ECO:0007669"/>
    <property type="project" value="UniProtKB-KW"/>
</dbReference>
<keyword evidence="7 11" id="KW-0862">Zinc</keyword>
<evidence type="ECO:0000256" key="2">
    <source>
        <dbReference type="ARBA" id="ARBA00010136"/>
    </source>
</evidence>
<evidence type="ECO:0000256" key="7">
    <source>
        <dbReference type="ARBA" id="ARBA00022833"/>
    </source>
</evidence>
<comment type="similarity">
    <text evidence="2">Belongs to the peptidase M1 family.</text>
</comment>
<dbReference type="Gene3D" id="1.25.40.320">
    <property type="entry name" value="Peptidase M1, leukotriene A4 hydrolase/aminopeptidase C-terminal domain"/>
    <property type="match status" value="1"/>
</dbReference>
<feature type="active site" description="Proton donor" evidence="9">
    <location>
        <position position="387"/>
    </location>
</feature>
<comment type="cofactor">
    <cofactor evidence="11">
        <name>Zn(2+)</name>
        <dbReference type="ChEBI" id="CHEBI:29105"/>
    </cofactor>
    <text evidence="11">Binds 1 zinc ion per subunit.</text>
</comment>
<protein>
    <recommendedName>
        <fullName evidence="12">Peptidase M1 leukotriene A4 hydrolase/aminopeptidase C-terminal domain-containing protein</fullName>
    </recommendedName>
</protein>
<dbReference type="SUPFAM" id="SSF48371">
    <property type="entry name" value="ARM repeat"/>
    <property type="match status" value="1"/>
</dbReference>
<organism evidence="13">
    <name type="scientific">Micromonas pusilla</name>
    <name type="common">Picoplanktonic green alga</name>
    <name type="synonym">Chromulina pusilla</name>
    <dbReference type="NCBI Taxonomy" id="38833"/>
    <lineage>
        <taxon>Eukaryota</taxon>
        <taxon>Viridiplantae</taxon>
        <taxon>Chlorophyta</taxon>
        <taxon>Mamiellophyceae</taxon>
        <taxon>Mamiellales</taxon>
        <taxon>Mamiellaceae</taxon>
        <taxon>Micromonas</taxon>
    </lineage>
</organism>
<keyword evidence="4" id="KW-0645">Protease</keyword>
<name>A0A7S0DAI6_MICPS</name>
<dbReference type="InterPro" id="IPR001930">
    <property type="entry name" value="Peptidase_M1"/>
</dbReference>
<keyword evidence="6" id="KW-0378">Hydrolase</keyword>
<accession>A0A7S0DAI6</accession>
<feature type="active site" description="Proton acceptor" evidence="9">
    <location>
        <position position="299"/>
    </location>
</feature>
<dbReference type="InterPro" id="IPR038502">
    <property type="entry name" value="M1_LTA-4_hydro/amino_C_sf"/>
</dbReference>
<evidence type="ECO:0000313" key="13">
    <source>
        <dbReference type="EMBL" id="CAD8448364.1"/>
    </source>
</evidence>
<evidence type="ECO:0000256" key="6">
    <source>
        <dbReference type="ARBA" id="ARBA00022801"/>
    </source>
</evidence>
<feature type="binding site" evidence="10">
    <location>
        <begin position="136"/>
        <end position="138"/>
    </location>
    <ligand>
        <name>a peptide</name>
        <dbReference type="ChEBI" id="CHEBI:60466"/>
    </ligand>
</feature>
<dbReference type="Pfam" id="PF01433">
    <property type="entry name" value="Peptidase_M1"/>
    <property type="match status" value="1"/>
</dbReference>
<feature type="binding site" evidence="11">
    <location>
        <position position="298"/>
    </location>
    <ligand>
        <name>Zn(2+)</name>
        <dbReference type="ChEBI" id="CHEBI:29105"/>
        <note>catalytic</note>
    </ligand>
</feature>
<dbReference type="InterPro" id="IPR016024">
    <property type="entry name" value="ARM-type_fold"/>
</dbReference>
<dbReference type="FunFam" id="3.30.2010.30:FF:000001">
    <property type="entry name" value="Leukotriene A(4) hydrolase"/>
    <property type="match status" value="1"/>
</dbReference>
<dbReference type="InterPro" id="IPR015211">
    <property type="entry name" value="Peptidase_M1_C"/>
</dbReference>
<dbReference type="GO" id="GO:0005829">
    <property type="term" value="C:cytosol"/>
    <property type="evidence" value="ECO:0007669"/>
    <property type="project" value="TreeGrafter"/>
</dbReference>
<comment type="subcellular location">
    <subcellularLocation>
        <location evidence="1">Cytoplasm</location>
    </subcellularLocation>
</comment>
<dbReference type="InterPro" id="IPR042097">
    <property type="entry name" value="Aminopeptidase_N-like_N_sf"/>
</dbReference>
<evidence type="ECO:0000259" key="12">
    <source>
        <dbReference type="SMART" id="SM01263"/>
    </source>
</evidence>
<evidence type="ECO:0000256" key="1">
    <source>
        <dbReference type="ARBA" id="ARBA00004496"/>
    </source>
</evidence>
<dbReference type="InterPro" id="IPR045357">
    <property type="entry name" value="Aminopeptidase_N-like_N"/>
</dbReference>
<dbReference type="InterPro" id="IPR034015">
    <property type="entry name" value="M1_LTA4H"/>
</dbReference>
<keyword evidence="8" id="KW-0482">Metalloprotease</keyword>
<evidence type="ECO:0000256" key="3">
    <source>
        <dbReference type="ARBA" id="ARBA00022490"/>
    </source>
</evidence>
<evidence type="ECO:0000256" key="8">
    <source>
        <dbReference type="ARBA" id="ARBA00023049"/>
    </source>
</evidence>
<dbReference type="Gene3D" id="1.10.390.10">
    <property type="entry name" value="Neutral Protease Domain 2"/>
    <property type="match status" value="1"/>
</dbReference>
<dbReference type="InterPro" id="IPR049980">
    <property type="entry name" value="LTA4H_cat"/>
</dbReference>
<dbReference type="PANTHER" id="PTHR45726:SF3">
    <property type="entry name" value="LEUKOTRIENE A-4 HYDROLASE"/>
    <property type="match status" value="1"/>
</dbReference>
<dbReference type="InterPro" id="IPR027268">
    <property type="entry name" value="Peptidase_M4/M1_CTD_sf"/>
</dbReference>
<dbReference type="PANTHER" id="PTHR45726">
    <property type="entry name" value="LEUKOTRIENE A-4 HYDROLASE"/>
    <property type="match status" value="1"/>
</dbReference>
<dbReference type="InterPro" id="IPR014782">
    <property type="entry name" value="Peptidase_M1_dom"/>
</dbReference>
<dbReference type="FunFam" id="2.60.40.1730:FF:000004">
    <property type="entry name" value="Leukotriene A(4) hydrolase"/>
    <property type="match status" value="1"/>
</dbReference>
<evidence type="ECO:0000256" key="9">
    <source>
        <dbReference type="PIRSR" id="PIRSR634015-1"/>
    </source>
</evidence>
<dbReference type="SUPFAM" id="SSF63737">
    <property type="entry name" value="Leukotriene A4 hydrolase N-terminal domain"/>
    <property type="match status" value="1"/>
</dbReference>
<evidence type="ECO:0000256" key="5">
    <source>
        <dbReference type="ARBA" id="ARBA00022723"/>
    </source>
</evidence>
<feature type="binding site" evidence="10">
    <location>
        <begin position="269"/>
        <end position="274"/>
    </location>
    <ligand>
        <name>a peptide</name>
        <dbReference type="ChEBI" id="CHEBI:60466"/>
    </ligand>
</feature>
<dbReference type="SUPFAM" id="SSF55486">
    <property type="entry name" value="Metalloproteases ('zincins'), catalytic domain"/>
    <property type="match status" value="1"/>
</dbReference>
<keyword evidence="5 11" id="KW-0479">Metal-binding</keyword>
<dbReference type="GO" id="GO:0006508">
    <property type="term" value="P:proteolysis"/>
    <property type="evidence" value="ECO:0007669"/>
    <property type="project" value="UniProtKB-KW"/>
</dbReference>
<feature type="binding site" evidence="10">
    <location>
        <begin position="587"/>
        <end position="589"/>
    </location>
    <ligand>
        <name>a peptide</name>
        <dbReference type="ChEBI" id="CHEBI:60466"/>
    </ligand>
</feature>
<keyword evidence="3" id="KW-0963">Cytoplasm</keyword>
<feature type="binding site" evidence="11">
    <location>
        <position position="302"/>
    </location>
    <ligand>
        <name>Zn(2+)</name>
        <dbReference type="ChEBI" id="CHEBI:29105"/>
        <note>catalytic</note>
    </ligand>
</feature>
<proteinExistence type="inferred from homology"/>
<dbReference type="AlphaFoldDB" id="A0A7S0DAI6"/>
<feature type="binding site" evidence="11">
    <location>
        <position position="321"/>
    </location>
    <ligand>
        <name>Zn(2+)</name>
        <dbReference type="ChEBI" id="CHEBI:29105"/>
        <note>catalytic</note>
    </ligand>
</feature>
<dbReference type="Pfam" id="PF17900">
    <property type="entry name" value="Peptidase_M1_N"/>
    <property type="match status" value="1"/>
</dbReference>
<evidence type="ECO:0000256" key="4">
    <source>
        <dbReference type="ARBA" id="ARBA00022670"/>
    </source>
</evidence>
<dbReference type="SMART" id="SM01263">
    <property type="entry name" value="Leuk-A4-hydro_C"/>
    <property type="match status" value="1"/>
</dbReference>
<dbReference type="CDD" id="cd09599">
    <property type="entry name" value="M1_LTA4H"/>
    <property type="match status" value="1"/>
</dbReference>
<dbReference type="Pfam" id="PF09127">
    <property type="entry name" value="Leuk-A4-hydro_C"/>
    <property type="match status" value="1"/>
</dbReference>
<dbReference type="PRINTS" id="PR00756">
    <property type="entry name" value="ALADIPTASE"/>
</dbReference>
<dbReference type="GO" id="GO:0008270">
    <property type="term" value="F:zinc ion binding"/>
    <property type="evidence" value="ECO:0007669"/>
    <property type="project" value="InterPro"/>
</dbReference>
<reference evidence="13" key="1">
    <citation type="submission" date="2021-01" db="EMBL/GenBank/DDBJ databases">
        <authorList>
            <person name="Corre E."/>
            <person name="Pelletier E."/>
            <person name="Niang G."/>
            <person name="Scheremetjew M."/>
            <person name="Finn R."/>
            <person name="Kale V."/>
            <person name="Holt S."/>
            <person name="Cochrane G."/>
            <person name="Meng A."/>
            <person name="Brown T."/>
            <person name="Cohen L."/>
        </authorList>
    </citation>
    <scope>NUCLEOTIDE SEQUENCE</scope>
    <source>
        <strain evidence="13">CCAC1681</strain>
    </source>
</reference>
<dbReference type="Gene3D" id="2.60.40.1730">
    <property type="entry name" value="tricorn interacting facor f3 domain"/>
    <property type="match status" value="1"/>
</dbReference>
<gene>
    <name evidence="13" type="ORF">MSP1401_LOCUS10579</name>
</gene>
<dbReference type="Gene3D" id="3.30.2010.30">
    <property type="match status" value="1"/>
</dbReference>
<feature type="domain" description="Peptidase M1 leukotriene A4 hydrolase/aminopeptidase C-terminal" evidence="12">
    <location>
        <begin position="477"/>
        <end position="632"/>
    </location>
</feature>
<dbReference type="EMBL" id="HBEN01012715">
    <property type="protein sequence ID" value="CAD8448364.1"/>
    <property type="molecule type" value="Transcribed_RNA"/>
</dbReference>
<evidence type="ECO:0000256" key="10">
    <source>
        <dbReference type="PIRSR" id="PIRSR634015-2"/>
    </source>
</evidence>